<dbReference type="GO" id="GO:0000340">
    <property type="term" value="F:RNA 7-methylguanosine cap binding"/>
    <property type="evidence" value="ECO:0007669"/>
    <property type="project" value="InterPro"/>
</dbReference>
<feature type="compositionally biased region" description="Polar residues" evidence="1">
    <location>
        <begin position="356"/>
        <end position="366"/>
    </location>
</feature>
<feature type="region of interest" description="Disordered" evidence="1">
    <location>
        <begin position="190"/>
        <end position="404"/>
    </location>
</feature>
<keyword evidence="3" id="KW-1185">Reference proteome</keyword>
<feature type="compositionally biased region" description="Basic and acidic residues" evidence="1">
    <location>
        <begin position="276"/>
        <end position="290"/>
    </location>
</feature>
<dbReference type="EMBL" id="JAHCVI010000002">
    <property type="protein sequence ID" value="KAG7288781.1"/>
    <property type="molecule type" value="Genomic_DNA"/>
</dbReference>
<feature type="region of interest" description="Disordered" evidence="1">
    <location>
        <begin position="1"/>
        <end position="52"/>
    </location>
</feature>
<evidence type="ECO:0000313" key="2">
    <source>
        <dbReference type="EMBL" id="KAG7288781.1"/>
    </source>
</evidence>
<gene>
    <name evidence="2" type="ORF">NEMBOFW57_005139</name>
</gene>
<feature type="compositionally biased region" description="Basic and acidic residues" evidence="1">
    <location>
        <begin position="252"/>
        <end position="266"/>
    </location>
</feature>
<dbReference type="Pfam" id="PF10309">
    <property type="entry name" value="NCBP3"/>
    <property type="match status" value="1"/>
</dbReference>
<evidence type="ECO:0000256" key="1">
    <source>
        <dbReference type="SAM" id="MobiDB-lite"/>
    </source>
</evidence>
<sequence length="442" mass="50253">MDLDIEMDVDDVQYAPPAEIPEAYTHDIITGEEQEPGEVDEQIDDQDKGEGSDKTLVPYKVHIRGLDTFNPDDVKGYLAEHYSTNQLSRVEWIDDSSANFLFKAESIAQEALVALAAVEIADATQLPLLEEIPAKSYSQKPECTLRVRFAVAGDRKAERASERSRFYLLHPEYDPEERRRRGEFSRGKYRDRDDRYRRDRRDDRRDDRRRDRREDDEVETFDVSLYDDAPARPTQTRRSSRPRRRSDSSSSDTRRASQRNREKELFPGRLSGAGGLRDRSASPTRDRDADAEMDLDEDARAAASLRSREKGRSIRERLSRDNGDNSGKELFPSRESSKPKELFPNRVGSAAGSRAQMDQVNDTTVLASDRITPRDTTPVSGGFNIRGMAGKRGNDQGIAIKGTGPTVKELFPEKFGNSGKELFAEKLDGRGRRRQKAEDMFH</sequence>
<evidence type="ECO:0008006" key="4">
    <source>
        <dbReference type="Google" id="ProtNLM"/>
    </source>
</evidence>
<dbReference type="GO" id="GO:0005634">
    <property type="term" value="C:nucleus"/>
    <property type="evidence" value="ECO:0007669"/>
    <property type="project" value="TreeGrafter"/>
</dbReference>
<feature type="compositionally biased region" description="Acidic residues" evidence="1">
    <location>
        <begin position="1"/>
        <end position="11"/>
    </location>
</feature>
<feature type="compositionally biased region" description="Acidic residues" evidence="1">
    <location>
        <begin position="30"/>
        <end position="44"/>
    </location>
</feature>
<dbReference type="GO" id="GO:0003729">
    <property type="term" value="F:mRNA binding"/>
    <property type="evidence" value="ECO:0007669"/>
    <property type="project" value="InterPro"/>
</dbReference>
<feature type="compositionally biased region" description="Basic and acidic residues" evidence="1">
    <location>
        <begin position="306"/>
        <end position="343"/>
    </location>
</feature>
<comment type="caution">
    <text evidence="2">The sequence shown here is derived from an EMBL/GenBank/DDBJ whole genome shotgun (WGS) entry which is preliminary data.</text>
</comment>
<organism evidence="2 3">
    <name type="scientific">Staphylotrichum longicolle</name>
    <dbReference type="NCBI Taxonomy" id="669026"/>
    <lineage>
        <taxon>Eukaryota</taxon>
        <taxon>Fungi</taxon>
        <taxon>Dikarya</taxon>
        <taxon>Ascomycota</taxon>
        <taxon>Pezizomycotina</taxon>
        <taxon>Sordariomycetes</taxon>
        <taxon>Sordariomycetidae</taxon>
        <taxon>Sordariales</taxon>
        <taxon>Chaetomiaceae</taxon>
        <taxon>Staphylotrichum</taxon>
    </lineage>
</organism>
<proteinExistence type="predicted"/>
<dbReference type="AlphaFoldDB" id="A0AAD4HZD8"/>
<evidence type="ECO:0000313" key="3">
    <source>
        <dbReference type="Proteomes" id="UP001197093"/>
    </source>
</evidence>
<dbReference type="InterPro" id="IPR019416">
    <property type="entry name" value="NCBP3"/>
</dbReference>
<protein>
    <recommendedName>
        <fullName evidence="4">Nuclear cap-binding protein subunit 3</fullName>
    </recommendedName>
</protein>
<dbReference type="PANTHER" id="PTHR16291">
    <property type="entry name" value="NUCLEAR CAP-BINDING PROTEIN SUBUNIT 3"/>
    <property type="match status" value="1"/>
</dbReference>
<dbReference type="Proteomes" id="UP001197093">
    <property type="component" value="Unassembled WGS sequence"/>
</dbReference>
<name>A0AAD4HZD8_9PEZI</name>
<accession>A0AAD4HZD8</accession>
<feature type="compositionally biased region" description="Basic and acidic residues" evidence="1">
    <location>
        <begin position="190"/>
        <end position="215"/>
    </location>
</feature>
<reference evidence="2" key="1">
    <citation type="submission" date="2023-02" db="EMBL/GenBank/DDBJ databases">
        <authorList>
            <person name="Palmer J.M."/>
        </authorList>
    </citation>
    <scope>NUCLEOTIDE SEQUENCE</scope>
    <source>
        <strain evidence="2">FW57</strain>
    </source>
</reference>
<dbReference type="PANTHER" id="PTHR16291:SF0">
    <property type="entry name" value="NUCLEAR CAP-BINDING PROTEIN SUBUNIT 3"/>
    <property type="match status" value="1"/>
</dbReference>